<sequence>MNGIGPVEPGEDTHVREPAPRPVPTGRLAPLGRLPERHRRAALAAATAVALLAGGGYLYATRPQASPVPALPSPAPRVTAPPYPSQVVDIVYLNETVAEDPGAAAGFRFEVVLSVLSGPPVTVTGIAQPYAGLTVDSTPRPPFRTEAGSSRKIVINMRVTECGKVPGNAGLPFLDVTLRNTRAIQTHSFILGARYAQHLSEALQVACSNDSR</sequence>
<evidence type="ECO:0000256" key="1">
    <source>
        <dbReference type="SAM" id="MobiDB-lite"/>
    </source>
</evidence>
<feature type="region of interest" description="Disordered" evidence="1">
    <location>
        <begin position="1"/>
        <end position="33"/>
    </location>
</feature>
<gene>
    <name evidence="2" type="ORF">VSS16_17640</name>
</gene>
<dbReference type="Proteomes" id="UP001585080">
    <property type="component" value="Unassembled WGS sequence"/>
</dbReference>
<protein>
    <submittedName>
        <fullName evidence="2">Tat pathway signal sequence domain protein</fullName>
    </submittedName>
</protein>
<proteinExistence type="predicted"/>
<name>A0ABV5ECJ3_9ACTN</name>
<accession>A0ABV5ECJ3</accession>
<keyword evidence="3" id="KW-1185">Reference proteome</keyword>
<dbReference type="EMBL" id="JAYMRP010000013">
    <property type="protein sequence ID" value="MFB8774525.1"/>
    <property type="molecule type" value="Genomic_DNA"/>
</dbReference>
<evidence type="ECO:0000313" key="2">
    <source>
        <dbReference type="EMBL" id="MFB8774525.1"/>
    </source>
</evidence>
<organism evidence="2 3">
    <name type="scientific">Streptomyces broussonetiae</name>
    <dbReference type="NCBI Taxonomy" id="2686304"/>
    <lineage>
        <taxon>Bacteria</taxon>
        <taxon>Bacillati</taxon>
        <taxon>Actinomycetota</taxon>
        <taxon>Actinomycetes</taxon>
        <taxon>Kitasatosporales</taxon>
        <taxon>Streptomycetaceae</taxon>
        <taxon>Streptomyces</taxon>
    </lineage>
</organism>
<reference evidence="2 3" key="1">
    <citation type="submission" date="2024-01" db="EMBL/GenBank/DDBJ databases">
        <title>Genome mining of biosynthetic gene clusters to explore secondary metabolites of Streptomyces sp.</title>
        <authorList>
            <person name="Baig A."/>
            <person name="Ajitkumar Shintre N."/>
            <person name="Kumar H."/>
            <person name="Anbarasu A."/>
            <person name="Ramaiah S."/>
        </authorList>
    </citation>
    <scope>NUCLEOTIDE SEQUENCE [LARGE SCALE GENOMIC DNA]</scope>
    <source>
        <strain evidence="2 3">A57</strain>
    </source>
</reference>
<comment type="caution">
    <text evidence="2">The sequence shown here is derived from an EMBL/GenBank/DDBJ whole genome shotgun (WGS) entry which is preliminary data.</text>
</comment>
<evidence type="ECO:0000313" key="3">
    <source>
        <dbReference type="Proteomes" id="UP001585080"/>
    </source>
</evidence>
<dbReference type="RefSeq" id="WP_376733259.1">
    <property type="nucleotide sequence ID" value="NZ_JAYMRP010000013.1"/>
</dbReference>